<dbReference type="SMART" id="SM00829">
    <property type="entry name" value="PKS_ER"/>
    <property type="match status" value="1"/>
</dbReference>
<dbReference type="InterPro" id="IPR013149">
    <property type="entry name" value="ADH-like_C"/>
</dbReference>
<evidence type="ECO:0000259" key="3">
    <source>
        <dbReference type="SMART" id="SM00829"/>
    </source>
</evidence>
<dbReference type="GO" id="GO:0016651">
    <property type="term" value="F:oxidoreductase activity, acting on NAD(P)H"/>
    <property type="evidence" value="ECO:0007669"/>
    <property type="project" value="TreeGrafter"/>
</dbReference>
<dbReference type="EMBL" id="UINC01127095">
    <property type="protein sequence ID" value="SVD05987.1"/>
    <property type="molecule type" value="Genomic_DNA"/>
</dbReference>
<keyword evidence="2" id="KW-0560">Oxidoreductase</keyword>
<dbReference type="Pfam" id="PF00107">
    <property type="entry name" value="ADH_zinc_N"/>
    <property type="match status" value="1"/>
</dbReference>
<feature type="non-terminal residue" evidence="4">
    <location>
        <position position="232"/>
    </location>
</feature>
<sequence>MRAAVISKPGGPEVFEIKSIDDPTIGPEDVLVNVKATALNRADLLQRRGRYPAPIGIRGDVPGLEMAGVIAETGTNTEGIAVGDRVFGLLGGGGYAEKVVTHHRMVAKIPDNMDFVQAAAVPEVFITAYDALFNHCNLTMGESVLIHAAGSGVGTAAIQLANQIGATTFGTAGSKDKILKALDLGLTLGINYHEEDFAEILEAQTNGKGVNVILDVVGSPYLANNLASLALK</sequence>
<dbReference type="AlphaFoldDB" id="A0A382S9T9"/>
<dbReference type="InterPro" id="IPR020843">
    <property type="entry name" value="ER"/>
</dbReference>
<dbReference type="PANTHER" id="PTHR48106">
    <property type="entry name" value="QUINONE OXIDOREDUCTASE PIG3-RELATED"/>
    <property type="match status" value="1"/>
</dbReference>
<protein>
    <recommendedName>
        <fullName evidence="3">Enoyl reductase (ER) domain-containing protein</fullName>
    </recommendedName>
</protein>
<dbReference type="Gene3D" id="3.40.50.720">
    <property type="entry name" value="NAD(P)-binding Rossmann-like Domain"/>
    <property type="match status" value="1"/>
</dbReference>
<accession>A0A382S9T9</accession>
<dbReference type="PANTHER" id="PTHR48106:SF18">
    <property type="entry name" value="QUINONE OXIDOREDUCTASE PIG3"/>
    <property type="match status" value="1"/>
</dbReference>
<proteinExistence type="predicted"/>
<dbReference type="Pfam" id="PF08240">
    <property type="entry name" value="ADH_N"/>
    <property type="match status" value="1"/>
</dbReference>
<reference evidence="4" key="1">
    <citation type="submission" date="2018-05" db="EMBL/GenBank/DDBJ databases">
        <authorList>
            <person name="Lanie J.A."/>
            <person name="Ng W.-L."/>
            <person name="Kazmierczak K.M."/>
            <person name="Andrzejewski T.M."/>
            <person name="Davidsen T.M."/>
            <person name="Wayne K.J."/>
            <person name="Tettelin H."/>
            <person name="Glass J.I."/>
            <person name="Rusch D."/>
            <person name="Podicherti R."/>
            <person name="Tsui H.-C.T."/>
            <person name="Winkler M.E."/>
        </authorList>
    </citation>
    <scope>NUCLEOTIDE SEQUENCE</scope>
</reference>
<evidence type="ECO:0000313" key="4">
    <source>
        <dbReference type="EMBL" id="SVD05987.1"/>
    </source>
</evidence>
<gene>
    <name evidence="4" type="ORF">METZ01_LOCUS358841</name>
</gene>
<dbReference type="InterPro" id="IPR036291">
    <property type="entry name" value="NAD(P)-bd_dom_sf"/>
</dbReference>
<dbReference type="GO" id="GO:0070402">
    <property type="term" value="F:NADPH binding"/>
    <property type="evidence" value="ECO:0007669"/>
    <property type="project" value="TreeGrafter"/>
</dbReference>
<dbReference type="InterPro" id="IPR011032">
    <property type="entry name" value="GroES-like_sf"/>
</dbReference>
<name>A0A382S9T9_9ZZZZ</name>
<dbReference type="SUPFAM" id="SSF50129">
    <property type="entry name" value="GroES-like"/>
    <property type="match status" value="1"/>
</dbReference>
<keyword evidence="1" id="KW-0521">NADP</keyword>
<evidence type="ECO:0000256" key="1">
    <source>
        <dbReference type="ARBA" id="ARBA00022857"/>
    </source>
</evidence>
<dbReference type="SUPFAM" id="SSF51735">
    <property type="entry name" value="NAD(P)-binding Rossmann-fold domains"/>
    <property type="match status" value="1"/>
</dbReference>
<dbReference type="Gene3D" id="3.90.180.10">
    <property type="entry name" value="Medium-chain alcohol dehydrogenases, catalytic domain"/>
    <property type="match status" value="1"/>
</dbReference>
<dbReference type="InterPro" id="IPR013154">
    <property type="entry name" value="ADH-like_N"/>
</dbReference>
<evidence type="ECO:0000256" key="2">
    <source>
        <dbReference type="ARBA" id="ARBA00023002"/>
    </source>
</evidence>
<organism evidence="4">
    <name type="scientific">marine metagenome</name>
    <dbReference type="NCBI Taxonomy" id="408172"/>
    <lineage>
        <taxon>unclassified sequences</taxon>
        <taxon>metagenomes</taxon>
        <taxon>ecological metagenomes</taxon>
    </lineage>
</organism>
<feature type="domain" description="Enoyl reductase (ER)" evidence="3">
    <location>
        <begin position="10"/>
        <end position="231"/>
    </location>
</feature>